<gene>
    <name evidence="3" type="ORF">RHGRI_037608</name>
</gene>
<dbReference type="Gene3D" id="2.130.10.10">
    <property type="entry name" value="YVTN repeat-like/Quinoprotein amine dehydrogenase"/>
    <property type="match status" value="2"/>
</dbReference>
<feature type="region of interest" description="Disordered" evidence="2">
    <location>
        <begin position="391"/>
        <end position="452"/>
    </location>
</feature>
<dbReference type="InterPro" id="IPR044716">
    <property type="entry name" value="LEUNIG-like"/>
</dbReference>
<dbReference type="Proteomes" id="UP000823749">
    <property type="component" value="Chromosome 13"/>
</dbReference>
<dbReference type="PROSITE" id="PS50082">
    <property type="entry name" value="WD_REPEATS_2"/>
    <property type="match status" value="3"/>
</dbReference>
<organism evidence="3 4">
    <name type="scientific">Rhododendron griersonianum</name>
    <dbReference type="NCBI Taxonomy" id="479676"/>
    <lineage>
        <taxon>Eukaryota</taxon>
        <taxon>Viridiplantae</taxon>
        <taxon>Streptophyta</taxon>
        <taxon>Embryophyta</taxon>
        <taxon>Tracheophyta</taxon>
        <taxon>Spermatophyta</taxon>
        <taxon>Magnoliopsida</taxon>
        <taxon>eudicotyledons</taxon>
        <taxon>Gunneridae</taxon>
        <taxon>Pentapetalae</taxon>
        <taxon>asterids</taxon>
        <taxon>Ericales</taxon>
        <taxon>Ericaceae</taxon>
        <taxon>Ericoideae</taxon>
        <taxon>Rhodoreae</taxon>
        <taxon>Rhododendron</taxon>
    </lineage>
</organism>
<dbReference type="PANTHER" id="PTHR44376">
    <property type="entry name" value="TRANSCRIPTIONAL REGULATOR OF FILAMENTOUS GROWTH FLO8"/>
    <property type="match status" value="1"/>
</dbReference>
<feature type="compositionally biased region" description="Basic and acidic residues" evidence="2">
    <location>
        <begin position="425"/>
        <end position="443"/>
    </location>
</feature>
<evidence type="ECO:0000256" key="1">
    <source>
        <dbReference type="PROSITE-ProRule" id="PRU00221"/>
    </source>
</evidence>
<dbReference type="CDD" id="cd00200">
    <property type="entry name" value="WD40"/>
    <property type="match status" value="1"/>
</dbReference>
<evidence type="ECO:0000313" key="4">
    <source>
        <dbReference type="Proteomes" id="UP000823749"/>
    </source>
</evidence>
<dbReference type="InterPro" id="IPR001680">
    <property type="entry name" value="WD40_rpt"/>
</dbReference>
<evidence type="ECO:0000313" key="3">
    <source>
        <dbReference type="EMBL" id="KAG5516930.1"/>
    </source>
</evidence>
<dbReference type="SUPFAM" id="SSF50978">
    <property type="entry name" value="WD40 repeat-like"/>
    <property type="match status" value="1"/>
</dbReference>
<comment type="caution">
    <text evidence="3">The sequence shown here is derived from an EMBL/GenBank/DDBJ whole genome shotgun (WGS) entry which is preliminary data.</text>
</comment>
<feature type="repeat" description="WD" evidence="1">
    <location>
        <begin position="490"/>
        <end position="524"/>
    </location>
</feature>
<feature type="compositionally biased region" description="Polar residues" evidence="2">
    <location>
        <begin position="77"/>
        <end position="87"/>
    </location>
</feature>
<dbReference type="EMBL" id="JACTNZ010000013">
    <property type="protein sequence ID" value="KAG5516930.1"/>
    <property type="molecule type" value="Genomic_DNA"/>
</dbReference>
<dbReference type="AlphaFoldDB" id="A0AAV6HSF8"/>
<dbReference type="GO" id="GO:0003714">
    <property type="term" value="F:transcription corepressor activity"/>
    <property type="evidence" value="ECO:0007669"/>
    <property type="project" value="InterPro"/>
</dbReference>
<feature type="region of interest" description="Disordered" evidence="2">
    <location>
        <begin position="191"/>
        <end position="230"/>
    </location>
</feature>
<dbReference type="PANTHER" id="PTHR44376:SF8">
    <property type="entry name" value="TRANSCRIPTIONAL COREPRESSOR LEUNIG-LIKE"/>
    <property type="match status" value="1"/>
</dbReference>
<name>A0AAV6HSF8_9ERIC</name>
<keyword evidence="4" id="KW-1185">Reference proteome</keyword>
<dbReference type="InterPro" id="IPR036322">
    <property type="entry name" value="WD40_repeat_dom_sf"/>
</dbReference>
<accession>A0AAV6HSF8</accession>
<evidence type="ECO:0000256" key="2">
    <source>
        <dbReference type="SAM" id="MobiDB-lite"/>
    </source>
</evidence>
<dbReference type="InterPro" id="IPR015943">
    <property type="entry name" value="WD40/YVTN_repeat-like_dom_sf"/>
</dbReference>
<sequence length="771" mass="84268">MGNEQLNHFPAVPNPGMNQQGGMQFQGDSGLDKMLPGQSEASLFAATMYEGEHGGLPAGELNSNQQLVGVDNLVHSDPSSSNASIAPTLQKPPSDMESTPDCVGRRDPMARWVLGNARVGFVATLKITTVLFPNAVHGGAGVVGHPVDLIVALNSAVHYVLIEQVILDKEPDKTNFQLQTHAGDEQWTAGDNYGAHMGGPSHVGSPVNGAPEANIPRAGPPDAGARNSANSVPLNGWPLTGMGRIPSGMEYPVLNSFVPVTNRQSQFQTLIPHHQQDTSSQAMENKNAKRISSFQGSTNSFGNHMFPRNGLSGTDGQDNSNILRMIRERHPYGIYKKNILHLSISFATERGVNLTQMIMRQTAEQQMRVLNRPTLEQKVRIPYPMKQAVEQKMTGAAGVSSEHKQKNRQSRQKLREKRRKKKDSLKKDKVSNGTKVEVKKSSDDDTGSLFSPDNENADIVSASFSDLETHATACSLTEQNGFFFEEVASLDASKGKVLCCHFSSDGKLFASAGDDKKVLLWDMSIYNWVESAEGHLDIITDVRFKPSLHVFATSSFDRTVQIWDPNNPSKPLCKLLGHSGQVNSLDFHPDGDLLCSCDSNDEIKLWSIDQFACKHTFKGATRQVRFQPRCGTLLAAASGNGINLFDVETNTLQYSLEGHVKEVKSICWDTSGKYMASVSEESVRVWSIVYGGKCVQELQSNGNKFESCIFHPGYSSVLVIGSNQSLELWNSIESNKTLTVPAHNGIVAVLADCTETEMIASASHESIKLWK</sequence>
<proteinExistence type="predicted"/>
<reference evidence="3 4" key="1">
    <citation type="submission" date="2020-08" db="EMBL/GenBank/DDBJ databases">
        <title>Plant Genome Project.</title>
        <authorList>
            <person name="Zhang R.-G."/>
        </authorList>
    </citation>
    <scope>NUCLEOTIDE SEQUENCE [LARGE SCALE GENOMIC DNA]</scope>
    <source>
        <strain evidence="3">WSP0</strain>
        <tissue evidence="3">Leaf</tissue>
    </source>
</reference>
<feature type="repeat" description="WD" evidence="1">
    <location>
        <begin position="575"/>
        <end position="616"/>
    </location>
</feature>
<dbReference type="PROSITE" id="PS50294">
    <property type="entry name" value="WD_REPEATS_REGION"/>
    <property type="match status" value="3"/>
</dbReference>
<keyword evidence="1" id="KW-0853">WD repeat</keyword>
<feature type="region of interest" description="Disordered" evidence="2">
    <location>
        <begin position="297"/>
        <end position="318"/>
    </location>
</feature>
<dbReference type="Pfam" id="PF00400">
    <property type="entry name" value="WD40"/>
    <property type="match status" value="4"/>
</dbReference>
<protein>
    <submittedName>
        <fullName evidence="3">Uncharacterized protein</fullName>
    </submittedName>
</protein>
<feature type="region of interest" description="Disordered" evidence="2">
    <location>
        <begin position="76"/>
        <end position="102"/>
    </location>
</feature>
<dbReference type="SMART" id="SM00320">
    <property type="entry name" value="WD40"/>
    <property type="match status" value="7"/>
</dbReference>
<feature type="repeat" description="WD" evidence="1">
    <location>
        <begin position="532"/>
        <end position="564"/>
    </location>
</feature>
<feature type="compositionally biased region" description="Basic residues" evidence="2">
    <location>
        <begin position="405"/>
        <end position="424"/>
    </location>
</feature>